<keyword evidence="1" id="KW-0496">Mitochondrion</keyword>
<dbReference type="EMBL" id="KY774314">
    <property type="protein sequence ID" value="ART31946.1"/>
    <property type="molecule type" value="Genomic_DNA"/>
</dbReference>
<protein>
    <submittedName>
        <fullName evidence="1">Uncharacterized protein</fullName>
    </submittedName>
</protein>
<dbReference type="AlphaFoldDB" id="A0A1Y0B3C0"/>
<name>A0A1Y0B3C0_9LAMI</name>
<gene>
    <name evidence="1" type="ORF">AEK19_MT1772</name>
</gene>
<sequence length="59" mass="6639">MYLAKEMKSWKGMIQMVLVGSEIKSEERNWALPDTAMNSPWLIDPHGPRAPHPALYGSA</sequence>
<evidence type="ECO:0000313" key="1">
    <source>
        <dbReference type="EMBL" id="ART31946.1"/>
    </source>
</evidence>
<reference evidence="1" key="1">
    <citation type="submission" date="2017-03" db="EMBL/GenBank/DDBJ databases">
        <title>The mitochondrial genome of the carnivorous plant Utricularia reniformis (Lentibulariaceae): structure, comparative analysis and evolutionary landmarks.</title>
        <authorList>
            <person name="Silva S.R."/>
            <person name="Alvarenga D.O."/>
            <person name="Michael T.P."/>
            <person name="Miranda V.F.O."/>
            <person name="Varani A.M."/>
        </authorList>
    </citation>
    <scope>NUCLEOTIDE SEQUENCE</scope>
</reference>
<accession>A0A1Y0B3C0</accession>
<geneLocation type="mitochondrion" evidence="1"/>
<proteinExistence type="predicted"/>
<organism evidence="1">
    <name type="scientific">Utricularia reniformis</name>
    <dbReference type="NCBI Taxonomy" id="192314"/>
    <lineage>
        <taxon>Eukaryota</taxon>
        <taxon>Viridiplantae</taxon>
        <taxon>Streptophyta</taxon>
        <taxon>Embryophyta</taxon>
        <taxon>Tracheophyta</taxon>
        <taxon>Spermatophyta</taxon>
        <taxon>Magnoliopsida</taxon>
        <taxon>eudicotyledons</taxon>
        <taxon>Gunneridae</taxon>
        <taxon>Pentapetalae</taxon>
        <taxon>asterids</taxon>
        <taxon>lamiids</taxon>
        <taxon>Lamiales</taxon>
        <taxon>Lentibulariaceae</taxon>
        <taxon>Utricularia</taxon>
    </lineage>
</organism>